<reference evidence="1" key="1">
    <citation type="submission" date="2020-08" db="EMBL/GenBank/DDBJ databases">
        <title>Multicomponent nature underlies the extraordinary mechanical properties of spider dragline silk.</title>
        <authorList>
            <person name="Kono N."/>
            <person name="Nakamura H."/>
            <person name="Mori M."/>
            <person name="Yoshida Y."/>
            <person name="Ohtoshi R."/>
            <person name="Malay A.D."/>
            <person name="Moran D.A.P."/>
            <person name="Tomita M."/>
            <person name="Numata K."/>
            <person name="Arakawa K."/>
        </authorList>
    </citation>
    <scope>NUCLEOTIDE SEQUENCE</scope>
</reference>
<organism evidence="1 2">
    <name type="scientific">Trichonephila inaurata madagascariensis</name>
    <dbReference type="NCBI Taxonomy" id="2747483"/>
    <lineage>
        <taxon>Eukaryota</taxon>
        <taxon>Metazoa</taxon>
        <taxon>Ecdysozoa</taxon>
        <taxon>Arthropoda</taxon>
        <taxon>Chelicerata</taxon>
        <taxon>Arachnida</taxon>
        <taxon>Araneae</taxon>
        <taxon>Araneomorphae</taxon>
        <taxon>Entelegynae</taxon>
        <taxon>Araneoidea</taxon>
        <taxon>Nephilidae</taxon>
        <taxon>Trichonephila</taxon>
        <taxon>Trichonephila inaurata</taxon>
    </lineage>
</organism>
<name>A0A8X6YUK0_9ARAC</name>
<proteinExistence type="predicted"/>
<keyword evidence="2" id="KW-1185">Reference proteome</keyword>
<dbReference type="Proteomes" id="UP000886998">
    <property type="component" value="Unassembled WGS sequence"/>
</dbReference>
<dbReference type="AlphaFoldDB" id="A0A8X6YUK0"/>
<gene>
    <name evidence="1" type="ORF">TNIN_428631</name>
</gene>
<evidence type="ECO:0000313" key="2">
    <source>
        <dbReference type="Proteomes" id="UP000886998"/>
    </source>
</evidence>
<accession>A0A8X6YUK0</accession>
<comment type="caution">
    <text evidence="1">The sequence shown here is derived from an EMBL/GenBank/DDBJ whole genome shotgun (WGS) entry which is preliminary data.</text>
</comment>
<dbReference type="EMBL" id="BMAV01022845">
    <property type="protein sequence ID" value="GFY78162.1"/>
    <property type="molecule type" value="Genomic_DNA"/>
</dbReference>
<evidence type="ECO:0000313" key="1">
    <source>
        <dbReference type="EMBL" id="GFY78162.1"/>
    </source>
</evidence>
<protein>
    <submittedName>
        <fullName evidence="1">Uncharacterized protein</fullName>
    </submittedName>
</protein>
<sequence length="126" mass="14242">MVSVRVDETRSASGACPVSGYKNFVLHQGMSSVREAEIYHRFWAYAVEDWQNFVLRQVHVQWRLVAEFVLLRGHIPWPGGRTVSCVRSMSSDRVAEFCPASGVFSGSGFQKYVQHQGCVLFLENVS</sequence>